<dbReference type="EMBL" id="LNIX01000046">
    <property type="protein sequence ID" value="OXA38343.1"/>
    <property type="molecule type" value="Genomic_DNA"/>
</dbReference>
<gene>
    <name evidence="1" type="ORF">Fcan01_26890</name>
</gene>
<name>A0A226CZG7_FOLCA</name>
<organism evidence="1 2">
    <name type="scientific">Folsomia candida</name>
    <name type="common">Springtail</name>
    <dbReference type="NCBI Taxonomy" id="158441"/>
    <lineage>
        <taxon>Eukaryota</taxon>
        <taxon>Metazoa</taxon>
        <taxon>Ecdysozoa</taxon>
        <taxon>Arthropoda</taxon>
        <taxon>Hexapoda</taxon>
        <taxon>Collembola</taxon>
        <taxon>Entomobryomorpha</taxon>
        <taxon>Isotomoidea</taxon>
        <taxon>Isotomidae</taxon>
        <taxon>Proisotominae</taxon>
        <taxon>Folsomia</taxon>
    </lineage>
</organism>
<evidence type="ECO:0000313" key="2">
    <source>
        <dbReference type="Proteomes" id="UP000198287"/>
    </source>
</evidence>
<proteinExistence type="predicted"/>
<dbReference type="OrthoDB" id="6609483at2759"/>
<reference evidence="1 2" key="1">
    <citation type="submission" date="2015-12" db="EMBL/GenBank/DDBJ databases">
        <title>The genome of Folsomia candida.</title>
        <authorList>
            <person name="Faddeeva A."/>
            <person name="Derks M.F."/>
            <person name="Anvar Y."/>
            <person name="Smit S."/>
            <person name="Van Straalen N."/>
            <person name="Roelofs D."/>
        </authorList>
    </citation>
    <scope>NUCLEOTIDE SEQUENCE [LARGE SCALE GENOMIC DNA]</scope>
    <source>
        <strain evidence="1 2">VU population</strain>
        <tissue evidence="1">Whole body</tissue>
    </source>
</reference>
<protein>
    <submittedName>
        <fullName evidence="1">Uncharacterized protein</fullName>
    </submittedName>
</protein>
<keyword evidence="2" id="KW-1185">Reference proteome</keyword>
<evidence type="ECO:0000313" key="1">
    <source>
        <dbReference type="EMBL" id="OXA38343.1"/>
    </source>
</evidence>
<dbReference type="Proteomes" id="UP000198287">
    <property type="component" value="Unassembled WGS sequence"/>
</dbReference>
<sequence>MAQRPQCCNFAHSSQPAINFNISGTDEDQLQSQLNYTVTSQGFEVNVLSYLIDIKAEVGRLSAQVAALAAGCDSADTDEEFQPPIATEDQLTEIEIKLDDHVILKNPRCSNNTQKDLEVEATRWFGNAKIVTTEGIGDVKRKTQPTNN</sequence>
<comment type="caution">
    <text evidence="1">The sequence shown here is derived from an EMBL/GenBank/DDBJ whole genome shotgun (WGS) entry which is preliminary data.</text>
</comment>
<accession>A0A226CZG7</accession>
<dbReference type="AlphaFoldDB" id="A0A226CZG7"/>